<dbReference type="NCBIfam" id="TIGR02681">
    <property type="entry name" value="phage_pRha"/>
    <property type="match status" value="1"/>
</dbReference>
<accession>A0A2L1GL86</accession>
<dbReference type="Pfam" id="PF09669">
    <property type="entry name" value="Phage_pRha"/>
    <property type="match status" value="1"/>
</dbReference>
<feature type="region of interest" description="Disordered" evidence="1">
    <location>
        <begin position="288"/>
        <end position="312"/>
    </location>
</feature>
<evidence type="ECO:0000313" key="2">
    <source>
        <dbReference type="EMBL" id="AVD70439.1"/>
    </source>
</evidence>
<dbReference type="RefSeq" id="WP_342752456.1">
    <property type="nucleotide sequence ID" value="NZ_CP021255.1"/>
</dbReference>
<keyword evidence="3" id="KW-1185">Reference proteome</keyword>
<dbReference type="InterPro" id="IPR014054">
    <property type="entry name" value="Phage_regulatory_Rha"/>
</dbReference>
<dbReference type="EMBL" id="CP021255">
    <property type="protein sequence ID" value="AVD70439.1"/>
    <property type="molecule type" value="Genomic_DNA"/>
</dbReference>
<protein>
    <recommendedName>
        <fullName evidence="4">Phage regulatory protein</fullName>
    </recommendedName>
</protein>
<dbReference type="AlphaFoldDB" id="A0A2L1GL86"/>
<dbReference type="Proteomes" id="UP000239867">
    <property type="component" value="Chromosome"/>
</dbReference>
<evidence type="ECO:0000256" key="1">
    <source>
        <dbReference type="SAM" id="MobiDB-lite"/>
    </source>
</evidence>
<name>A0A2L1GL86_9BACT</name>
<proteinExistence type="predicted"/>
<reference evidence="2 3" key="1">
    <citation type="journal article" date="2018" name="MBio">
        <title>Insights into the evolution of host association through the isolation and characterization of a novel human periodontal pathobiont, Desulfobulbus oralis.</title>
        <authorList>
            <person name="Cross K.L."/>
            <person name="Chirania P."/>
            <person name="Xiong W."/>
            <person name="Beall C.J."/>
            <person name="Elkins J.G."/>
            <person name="Giannone R.J."/>
            <person name="Griffen A.L."/>
            <person name="Guss A.M."/>
            <person name="Hettich R.L."/>
            <person name="Joshi S.S."/>
            <person name="Mokrzan E.M."/>
            <person name="Martin R.K."/>
            <person name="Zhulin I.B."/>
            <person name="Leys E.J."/>
            <person name="Podar M."/>
        </authorList>
    </citation>
    <scope>NUCLEOTIDE SEQUENCE [LARGE SCALE GENOMIC DNA]</scope>
    <source>
        <strain evidence="2 3">ORNL</strain>
    </source>
</reference>
<evidence type="ECO:0000313" key="3">
    <source>
        <dbReference type="Proteomes" id="UP000239867"/>
    </source>
</evidence>
<feature type="compositionally biased region" description="Basic and acidic residues" evidence="1">
    <location>
        <begin position="303"/>
        <end position="312"/>
    </location>
</feature>
<sequence length="312" mass="35362">MRRAMSNQKPMHSDPVLTVQDGKVTASSRDIARKFGKQHRDVIRAIDLLDCSQEFKVRNFAQLKFTYRGQEFTYYEMTRDGFSLLCMGFTGRKAAIWKEAYIDAFNRMEETLLQEKIWIGGLTQALEHICPTPPTEAEAIRNQRAAKTLRALAAYWAMLEEMPFAAAESAVCAVGRLRRLEDLELGQHQFSELSDFLERAIIHSDKDTQPATEEQIEAIRRLVEACAQFRYSRDRDIYELLQEEYGVSMESIIGATSGEAKRIAGLAYNMLHQHLAQTMTINEIKRRAQEADGRMSGPAAGARRLDGGDGQS</sequence>
<evidence type="ECO:0008006" key="4">
    <source>
        <dbReference type="Google" id="ProtNLM"/>
    </source>
</evidence>
<dbReference type="KEGG" id="deo:CAY53_02225"/>
<gene>
    <name evidence="2" type="ORF">CAY53_02225</name>
</gene>
<organism evidence="2 3">
    <name type="scientific">Desulfobulbus oralis</name>
    <dbReference type="NCBI Taxonomy" id="1986146"/>
    <lineage>
        <taxon>Bacteria</taxon>
        <taxon>Pseudomonadati</taxon>
        <taxon>Thermodesulfobacteriota</taxon>
        <taxon>Desulfobulbia</taxon>
        <taxon>Desulfobulbales</taxon>
        <taxon>Desulfobulbaceae</taxon>
        <taxon>Desulfobulbus</taxon>
    </lineage>
</organism>